<name>A0A6C0KMK7_9ZZZZ</name>
<organism evidence="1">
    <name type="scientific">viral metagenome</name>
    <dbReference type="NCBI Taxonomy" id="1070528"/>
    <lineage>
        <taxon>unclassified sequences</taxon>
        <taxon>metagenomes</taxon>
        <taxon>organismal metagenomes</taxon>
    </lineage>
</organism>
<protein>
    <submittedName>
        <fullName evidence="1">Uncharacterized protein</fullName>
    </submittedName>
</protein>
<accession>A0A6C0KMK7</accession>
<dbReference type="EMBL" id="MN740936">
    <property type="protein sequence ID" value="QHU18523.1"/>
    <property type="molecule type" value="Genomic_DNA"/>
</dbReference>
<reference evidence="1" key="1">
    <citation type="journal article" date="2020" name="Nature">
        <title>Giant virus diversity and host interactions through global metagenomics.</title>
        <authorList>
            <person name="Schulz F."/>
            <person name="Roux S."/>
            <person name="Paez-Espino D."/>
            <person name="Jungbluth S."/>
            <person name="Walsh D.A."/>
            <person name="Denef V.J."/>
            <person name="McMahon K.D."/>
            <person name="Konstantinidis K.T."/>
            <person name="Eloe-Fadrosh E.A."/>
            <person name="Kyrpides N.C."/>
            <person name="Woyke T."/>
        </authorList>
    </citation>
    <scope>NUCLEOTIDE SEQUENCE</scope>
    <source>
        <strain evidence="1">GVMAG-S-3300013006-158</strain>
    </source>
</reference>
<evidence type="ECO:0000313" key="1">
    <source>
        <dbReference type="EMBL" id="QHU18523.1"/>
    </source>
</evidence>
<proteinExistence type="predicted"/>
<dbReference type="AlphaFoldDB" id="A0A6C0KMK7"/>
<sequence>MAQPVYPDRHTISAYQAFPLPRFVVRTRREVDTIDSINARQFEHWQTDGKYETMNRPDMNKQAPFYDMLPNGSRMSERNYRSQPRYDVNEPKGVENPYFNKYDTSFDARNMTRELRASVYEDKNTGYLKESGKLLQRNFNNRWLHSTVVSQQAQAAEQIRPEREDLQHFYVNQPISDPKSL</sequence>